<feature type="region of interest" description="Disordered" evidence="1">
    <location>
        <begin position="1"/>
        <end position="25"/>
    </location>
</feature>
<evidence type="ECO:0000313" key="3">
    <source>
        <dbReference type="Proteomes" id="UP000593574"/>
    </source>
</evidence>
<accession>A0A7J9AP14</accession>
<feature type="non-terminal residue" evidence="2">
    <location>
        <position position="25"/>
    </location>
</feature>
<comment type="caution">
    <text evidence="2">The sequence shown here is derived from an EMBL/GenBank/DDBJ whole genome shotgun (WGS) entry which is preliminary data.</text>
</comment>
<evidence type="ECO:0000313" key="2">
    <source>
        <dbReference type="EMBL" id="MBA0725159.1"/>
    </source>
</evidence>
<sequence length="25" mass="2829">MYFDSKDEKSSTSSTKPVYLADDIT</sequence>
<keyword evidence="3" id="KW-1185">Reference proteome</keyword>
<dbReference type="AlphaFoldDB" id="A0A7J9AP14"/>
<proteinExistence type="predicted"/>
<organism evidence="2 3">
    <name type="scientific">Gossypium laxum</name>
    <dbReference type="NCBI Taxonomy" id="34288"/>
    <lineage>
        <taxon>Eukaryota</taxon>
        <taxon>Viridiplantae</taxon>
        <taxon>Streptophyta</taxon>
        <taxon>Embryophyta</taxon>
        <taxon>Tracheophyta</taxon>
        <taxon>Spermatophyta</taxon>
        <taxon>Magnoliopsida</taxon>
        <taxon>eudicotyledons</taxon>
        <taxon>Gunneridae</taxon>
        <taxon>Pentapetalae</taxon>
        <taxon>rosids</taxon>
        <taxon>malvids</taxon>
        <taxon>Malvales</taxon>
        <taxon>Malvaceae</taxon>
        <taxon>Malvoideae</taxon>
        <taxon>Gossypium</taxon>
    </lineage>
</organism>
<reference evidence="2 3" key="1">
    <citation type="journal article" date="2019" name="Genome Biol. Evol.">
        <title>Insights into the evolution of the New World diploid cottons (Gossypium, subgenus Houzingenia) based on genome sequencing.</title>
        <authorList>
            <person name="Grover C.E."/>
            <person name="Arick M.A. 2nd"/>
            <person name="Thrash A."/>
            <person name="Conover J.L."/>
            <person name="Sanders W.S."/>
            <person name="Peterson D.G."/>
            <person name="Frelichowski J.E."/>
            <person name="Scheffler J.A."/>
            <person name="Scheffler B.E."/>
            <person name="Wendel J.F."/>
        </authorList>
    </citation>
    <scope>NUCLEOTIDE SEQUENCE [LARGE SCALE GENOMIC DNA]</scope>
    <source>
        <strain evidence="2">4</strain>
        <tissue evidence="2">Leaf</tissue>
    </source>
</reference>
<name>A0A7J9AP14_9ROSI</name>
<feature type="compositionally biased region" description="Basic and acidic residues" evidence="1">
    <location>
        <begin position="1"/>
        <end position="10"/>
    </location>
</feature>
<dbReference type="Proteomes" id="UP000593574">
    <property type="component" value="Unassembled WGS sequence"/>
</dbReference>
<evidence type="ECO:0000256" key="1">
    <source>
        <dbReference type="SAM" id="MobiDB-lite"/>
    </source>
</evidence>
<dbReference type="EMBL" id="JABEZV010000011">
    <property type="protein sequence ID" value="MBA0725159.1"/>
    <property type="molecule type" value="Genomic_DNA"/>
</dbReference>
<gene>
    <name evidence="2" type="ORF">Golax_021764</name>
</gene>
<protein>
    <submittedName>
        <fullName evidence="2">Uncharacterized protein</fullName>
    </submittedName>
</protein>